<dbReference type="InterPro" id="IPR005162">
    <property type="entry name" value="Retrotrans_gag_dom"/>
</dbReference>
<reference evidence="3" key="1">
    <citation type="submission" date="2023-03" db="EMBL/GenBank/DDBJ databases">
        <title>Chromosome-scale reference genome and RAD-based genetic map of yellow starthistle (Centaurea solstitialis) reveal putative structural variation and QTLs associated with invader traits.</title>
        <authorList>
            <person name="Reatini B."/>
            <person name="Cang F.A."/>
            <person name="Jiang Q."/>
            <person name="Mckibben M.T.W."/>
            <person name="Barker M.S."/>
            <person name="Rieseberg L.H."/>
            <person name="Dlugosch K.M."/>
        </authorList>
    </citation>
    <scope>NUCLEOTIDE SEQUENCE</scope>
    <source>
        <strain evidence="3">CAN-66</strain>
        <tissue evidence="3">Leaf</tissue>
    </source>
</reference>
<feature type="domain" description="Retrotransposon gag" evidence="2">
    <location>
        <begin position="106"/>
        <end position="192"/>
    </location>
</feature>
<keyword evidence="4" id="KW-1185">Reference proteome</keyword>
<feature type="region of interest" description="Disordered" evidence="1">
    <location>
        <begin position="38"/>
        <end position="75"/>
    </location>
</feature>
<sequence length="217" mass="24381">MAPKPEIGVHAADNPITALQEHLLQIARISTDTNAKLDQLIHLLSEQPPPPPPPSPPPPPQPPQQQPRPPKISLPNFDGSNPLDWIFQANNYFDYYNMPNNQRLPLVVFYFTGEALSWYKHLANNDLLTTWPEFCRALELRFGPSAYENHQANLFKLKQTSTVAAYQAEFEQISNRVDGLTPVAIHNCFISGSAMTSRMSSPFTTPPLSTKHTAWLN</sequence>
<evidence type="ECO:0000256" key="1">
    <source>
        <dbReference type="SAM" id="MobiDB-lite"/>
    </source>
</evidence>
<dbReference type="Proteomes" id="UP001172457">
    <property type="component" value="Chromosome 1"/>
</dbReference>
<gene>
    <name evidence="3" type="ORF">OSB04_003801</name>
</gene>
<organism evidence="3 4">
    <name type="scientific">Centaurea solstitialis</name>
    <name type="common">yellow star-thistle</name>
    <dbReference type="NCBI Taxonomy" id="347529"/>
    <lineage>
        <taxon>Eukaryota</taxon>
        <taxon>Viridiplantae</taxon>
        <taxon>Streptophyta</taxon>
        <taxon>Embryophyta</taxon>
        <taxon>Tracheophyta</taxon>
        <taxon>Spermatophyta</taxon>
        <taxon>Magnoliopsida</taxon>
        <taxon>eudicotyledons</taxon>
        <taxon>Gunneridae</taxon>
        <taxon>Pentapetalae</taxon>
        <taxon>asterids</taxon>
        <taxon>campanulids</taxon>
        <taxon>Asterales</taxon>
        <taxon>Asteraceae</taxon>
        <taxon>Carduoideae</taxon>
        <taxon>Cardueae</taxon>
        <taxon>Centaureinae</taxon>
        <taxon>Centaurea</taxon>
    </lineage>
</organism>
<evidence type="ECO:0000259" key="2">
    <source>
        <dbReference type="Pfam" id="PF03732"/>
    </source>
</evidence>
<feature type="compositionally biased region" description="Pro residues" evidence="1">
    <location>
        <begin position="47"/>
        <end position="72"/>
    </location>
</feature>
<accession>A0AA38U7A3</accession>
<evidence type="ECO:0000313" key="4">
    <source>
        <dbReference type="Proteomes" id="UP001172457"/>
    </source>
</evidence>
<evidence type="ECO:0000313" key="3">
    <source>
        <dbReference type="EMBL" id="KAJ9567835.1"/>
    </source>
</evidence>
<name>A0AA38U7A3_9ASTR</name>
<dbReference type="EMBL" id="JARYMX010000001">
    <property type="protein sequence ID" value="KAJ9567835.1"/>
    <property type="molecule type" value="Genomic_DNA"/>
</dbReference>
<proteinExistence type="predicted"/>
<comment type="caution">
    <text evidence="3">The sequence shown here is derived from an EMBL/GenBank/DDBJ whole genome shotgun (WGS) entry which is preliminary data.</text>
</comment>
<dbReference type="AlphaFoldDB" id="A0AA38U7A3"/>
<dbReference type="Pfam" id="PF03732">
    <property type="entry name" value="Retrotrans_gag"/>
    <property type="match status" value="1"/>
</dbReference>
<protein>
    <recommendedName>
        <fullName evidence="2">Retrotransposon gag domain-containing protein</fullName>
    </recommendedName>
</protein>